<dbReference type="OrthoDB" id="177738at2157"/>
<dbReference type="Proteomes" id="UP000292704">
    <property type="component" value="Unassembled WGS sequence"/>
</dbReference>
<evidence type="ECO:0000313" key="3">
    <source>
        <dbReference type="Proteomes" id="UP000292704"/>
    </source>
</evidence>
<feature type="region of interest" description="Disordered" evidence="1">
    <location>
        <begin position="69"/>
        <end position="89"/>
    </location>
</feature>
<evidence type="ECO:0008006" key="4">
    <source>
        <dbReference type="Google" id="ProtNLM"/>
    </source>
</evidence>
<evidence type="ECO:0000313" key="2">
    <source>
        <dbReference type="EMBL" id="RZH66460.1"/>
    </source>
</evidence>
<accession>A0A482XVU8</accession>
<protein>
    <recommendedName>
        <fullName evidence="4">Lipoprotein</fullName>
    </recommendedName>
</protein>
<dbReference type="PROSITE" id="PS51257">
    <property type="entry name" value="PROKAR_LIPOPROTEIN"/>
    <property type="match status" value="1"/>
</dbReference>
<comment type="caution">
    <text evidence="2">The sequence shown here is derived from an EMBL/GenBank/DDBJ whole genome shotgun (WGS) entry which is preliminary data.</text>
</comment>
<dbReference type="AlphaFoldDB" id="A0A482XVU8"/>
<dbReference type="RefSeq" id="WP_130171695.1">
    <property type="nucleotide sequence ID" value="NZ_SHMR01000009.1"/>
</dbReference>
<sequence length="152" mass="17141">MVSRRGVLALGGWTSTAVLAGCSGFGTETERLTLELLNFDSEPHTVAVELRRTDADEYSEAVVFRDRFELETPPEDDAASQHREPDVIESDEYQVRVHLEDAPATRETYRYYPDCADHEGTADRLLIEVRAERESGNRYLRFQQNVCSGSPG</sequence>
<organism evidence="2 3">
    <name type="scientific">Natrinema altunense</name>
    <dbReference type="NCBI Taxonomy" id="222984"/>
    <lineage>
        <taxon>Archaea</taxon>
        <taxon>Methanobacteriati</taxon>
        <taxon>Methanobacteriota</taxon>
        <taxon>Stenosarchaea group</taxon>
        <taxon>Halobacteria</taxon>
        <taxon>Halobacteriales</taxon>
        <taxon>Natrialbaceae</taxon>
        <taxon>Natrinema</taxon>
    </lineage>
</organism>
<reference evidence="2 3" key="1">
    <citation type="submission" date="2019-02" db="EMBL/GenBank/DDBJ databases">
        <title>Genome analysis provides insights into bioremediation potentialities and Haloocin production by Natrinema altunense strain 4.1R isolated from Chott Douz in Tunisian desert.</title>
        <authorList>
            <person name="Najjari A."/>
            <person name="Youssef N."/>
            <person name="Ben Dhia O."/>
            <person name="Ferjani R."/>
            <person name="El Hidri D."/>
            <person name="Ouzari H.I."/>
            <person name="Cherif A."/>
        </authorList>
    </citation>
    <scope>NUCLEOTIDE SEQUENCE [LARGE SCALE GENOMIC DNA]</scope>
    <source>
        <strain evidence="2 3">4.1R</strain>
    </source>
</reference>
<name>A0A482XVU8_9EURY</name>
<dbReference type="STRING" id="222984.GCA_000731985_02617"/>
<gene>
    <name evidence="2" type="ORF">ELS17_17435</name>
</gene>
<evidence type="ECO:0000256" key="1">
    <source>
        <dbReference type="SAM" id="MobiDB-lite"/>
    </source>
</evidence>
<proteinExistence type="predicted"/>
<dbReference type="EMBL" id="SHMR01000009">
    <property type="protein sequence ID" value="RZH66460.1"/>
    <property type="molecule type" value="Genomic_DNA"/>
</dbReference>